<keyword evidence="9" id="KW-1185">Reference proteome</keyword>
<evidence type="ECO:0000256" key="2">
    <source>
        <dbReference type="ARBA" id="ARBA00022723"/>
    </source>
</evidence>
<keyword evidence="2 7" id="KW-0479">Metal-binding</keyword>
<reference evidence="8 9" key="1">
    <citation type="journal article" date="2017" name="Nature">
        <title>The Apostasia genome and the evolution of orchids.</title>
        <authorList>
            <person name="Zhang G.Q."/>
            <person name="Liu K.W."/>
            <person name="Li Z."/>
            <person name="Lohaus R."/>
            <person name="Hsiao Y.Y."/>
            <person name="Niu S.C."/>
            <person name="Wang J.Y."/>
            <person name="Lin Y.C."/>
            <person name="Xu Q."/>
            <person name="Chen L.J."/>
            <person name="Yoshida K."/>
            <person name="Fujiwara S."/>
            <person name="Wang Z.W."/>
            <person name="Zhang Y.Q."/>
            <person name="Mitsuda N."/>
            <person name="Wang M."/>
            <person name="Liu G.H."/>
            <person name="Pecoraro L."/>
            <person name="Huang H.X."/>
            <person name="Xiao X.J."/>
            <person name="Lin M."/>
            <person name="Wu X.Y."/>
            <person name="Wu W.L."/>
            <person name="Chen Y.Y."/>
            <person name="Chang S.B."/>
            <person name="Sakamoto S."/>
            <person name="Ohme-Takagi M."/>
            <person name="Yagi M."/>
            <person name="Zeng S.J."/>
            <person name="Shen C.Y."/>
            <person name="Yeh C.M."/>
            <person name="Luo Y.B."/>
            <person name="Tsai W.C."/>
            <person name="Van de Peer Y."/>
            <person name="Liu Z.J."/>
        </authorList>
    </citation>
    <scope>NUCLEOTIDE SEQUENCE [LARGE SCALE GENOMIC DNA]</scope>
    <source>
        <strain evidence="9">cv. Shenzhen</strain>
        <tissue evidence="8">Stem</tissue>
    </source>
</reference>
<accession>A0A2I0A284</accession>
<evidence type="ECO:0000256" key="4">
    <source>
        <dbReference type="ARBA" id="ARBA00022842"/>
    </source>
</evidence>
<protein>
    <submittedName>
        <fullName evidence="8">Inorganic pyrophosphatase 2</fullName>
        <ecNumber evidence="8">3.1.3.74</ecNumber>
    </submittedName>
</protein>
<evidence type="ECO:0000256" key="5">
    <source>
        <dbReference type="PIRSR" id="PIRSR031051-1"/>
    </source>
</evidence>
<feature type="binding site" evidence="6">
    <location>
        <position position="20"/>
    </location>
    <ligand>
        <name>substrate</name>
    </ligand>
</feature>
<keyword evidence="3 8" id="KW-0378">Hydrolase</keyword>
<evidence type="ECO:0000256" key="3">
    <source>
        <dbReference type="ARBA" id="ARBA00022801"/>
    </source>
</evidence>
<dbReference type="InterPro" id="IPR023214">
    <property type="entry name" value="HAD_sf"/>
</dbReference>
<dbReference type="EC" id="3.1.3.74" evidence="8"/>
<dbReference type="Proteomes" id="UP000236161">
    <property type="component" value="Unassembled WGS sequence"/>
</dbReference>
<gene>
    <name evidence="8" type="ORF">AXF42_Ash004200</name>
</gene>
<dbReference type="PANTHER" id="PTHR20889:SF12">
    <property type="entry name" value="LP01149P"/>
    <property type="match status" value="1"/>
</dbReference>
<evidence type="ECO:0000313" key="8">
    <source>
        <dbReference type="EMBL" id="PKA49659.1"/>
    </source>
</evidence>
<dbReference type="InterPro" id="IPR006384">
    <property type="entry name" value="HAD_hydro_PyrdxlP_Pase-like"/>
</dbReference>
<feature type="active site" description="Nucleophile" evidence="5">
    <location>
        <position position="9"/>
    </location>
</feature>
<dbReference type="SUPFAM" id="SSF56784">
    <property type="entry name" value="HAD-like"/>
    <property type="match status" value="1"/>
</dbReference>
<comment type="cofactor">
    <cofactor evidence="1 7">
        <name>Mg(2+)</name>
        <dbReference type="ChEBI" id="CHEBI:18420"/>
    </cofactor>
</comment>
<sequence>MAGTVVIFDFDKTIIDCDSDNWVVEELGATELFDSLLPTMPWNSLMVFVRFSSDFLLCRLEKLDHIVHLVRFQDRMMKELHARGKTVEDIAEVLKRAPLDPRAISGIKSAYALGCDLRVVSDANMFFIETILKHYGIIGCFTEINTNPSYVDEEGRLRIFPYHDFTKSSHGCPFCPPNMCKSKIVERIRSSALAEGKKRFIYLGDGKGDYCPSLLLSEIDFVMPRKNFPLWDLIVKDHSALKAEVHEWSNAEEQERVLLQLINRIAAGNAAAATVPLLTVECKLEMLPVAAPEPLPKALPVSQ</sequence>
<dbReference type="NCBIfam" id="TIGR01489">
    <property type="entry name" value="DKMTPPase-SF"/>
    <property type="match status" value="1"/>
</dbReference>
<evidence type="ECO:0000313" key="9">
    <source>
        <dbReference type="Proteomes" id="UP000236161"/>
    </source>
</evidence>
<dbReference type="Gene3D" id="3.40.50.1000">
    <property type="entry name" value="HAD superfamily/HAD-like"/>
    <property type="match status" value="1"/>
</dbReference>
<dbReference type="PANTHER" id="PTHR20889">
    <property type="entry name" value="PHOSPHATASE, ORPHAN 1, 2"/>
    <property type="match status" value="1"/>
</dbReference>
<feature type="binding site" evidence="7">
    <location>
        <position position="11"/>
    </location>
    <ligand>
        <name>Mg(2+)</name>
        <dbReference type="ChEBI" id="CHEBI:18420"/>
    </ligand>
</feature>
<feature type="active site" description="Proton donor" evidence="5">
    <location>
        <position position="11"/>
    </location>
</feature>
<organism evidence="8 9">
    <name type="scientific">Apostasia shenzhenica</name>
    <dbReference type="NCBI Taxonomy" id="1088818"/>
    <lineage>
        <taxon>Eukaryota</taxon>
        <taxon>Viridiplantae</taxon>
        <taxon>Streptophyta</taxon>
        <taxon>Embryophyta</taxon>
        <taxon>Tracheophyta</taxon>
        <taxon>Spermatophyta</taxon>
        <taxon>Magnoliopsida</taxon>
        <taxon>Liliopsida</taxon>
        <taxon>Asparagales</taxon>
        <taxon>Orchidaceae</taxon>
        <taxon>Apostasioideae</taxon>
        <taxon>Apostasia</taxon>
    </lineage>
</organism>
<proteinExistence type="predicted"/>
<dbReference type="OrthoDB" id="10267182at2759"/>
<dbReference type="InterPro" id="IPR036412">
    <property type="entry name" value="HAD-like_sf"/>
</dbReference>
<dbReference type="GO" id="GO:0033883">
    <property type="term" value="F:pyridoxal phosphatase activity"/>
    <property type="evidence" value="ECO:0007669"/>
    <property type="project" value="UniProtKB-EC"/>
</dbReference>
<dbReference type="AlphaFoldDB" id="A0A2I0A284"/>
<keyword evidence="4 7" id="KW-0460">Magnesium</keyword>
<dbReference type="InterPro" id="IPR016965">
    <property type="entry name" value="Pase_PHOSPHO-typ"/>
</dbReference>
<dbReference type="EMBL" id="KZ452037">
    <property type="protein sequence ID" value="PKA49659.1"/>
    <property type="molecule type" value="Genomic_DNA"/>
</dbReference>
<feature type="binding site" evidence="7">
    <location>
        <position position="9"/>
    </location>
    <ligand>
        <name>Mg(2+)</name>
        <dbReference type="ChEBI" id="CHEBI:18420"/>
    </ligand>
</feature>
<name>A0A2I0A284_9ASPA</name>
<dbReference type="NCBIfam" id="TIGR01488">
    <property type="entry name" value="HAD-SF-IB"/>
    <property type="match status" value="1"/>
</dbReference>
<dbReference type="GO" id="GO:0046872">
    <property type="term" value="F:metal ion binding"/>
    <property type="evidence" value="ECO:0007669"/>
    <property type="project" value="UniProtKB-KW"/>
</dbReference>
<evidence type="ECO:0000256" key="1">
    <source>
        <dbReference type="ARBA" id="ARBA00001946"/>
    </source>
</evidence>
<feature type="binding site" evidence="7">
    <location>
        <position position="205"/>
    </location>
    <ligand>
        <name>Mg(2+)</name>
        <dbReference type="ChEBI" id="CHEBI:18420"/>
    </ligand>
</feature>
<evidence type="ECO:0000256" key="7">
    <source>
        <dbReference type="PIRSR" id="PIRSR031051-3"/>
    </source>
</evidence>
<evidence type="ECO:0000256" key="6">
    <source>
        <dbReference type="PIRSR" id="PIRSR031051-2"/>
    </source>
</evidence>
<feature type="binding site" evidence="6">
    <location>
        <position position="122"/>
    </location>
    <ligand>
        <name>substrate</name>
    </ligand>
</feature>
<dbReference type="Pfam" id="PF06888">
    <property type="entry name" value="Put_Phosphatase"/>
    <property type="match status" value="2"/>
</dbReference>
<dbReference type="PIRSF" id="PIRSF031051">
    <property type="entry name" value="PyrdxlP_Pase_PHOSPHO2"/>
    <property type="match status" value="1"/>
</dbReference>
<dbReference type="STRING" id="1088818.A0A2I0A284"/>